<dbReference type="RefSeq" id="WP_208058322.1">
    <property type="nucleotide sequence ID" value="NZ_JAGDYP010000003.1"/>
</dbReference>
<accession>A0ABS3PX12</accession>
<keyword evidence="2" id="KW-1185">Reference proteome</keyword>
<proteinExistence type="predicted"/>
<protein>
    <submittedName>
        <fullName evidence="1">Uncharacterized protein</fullName>
    </submittedName>
</protein>
<organism evidence="1 2">
    <name type="scientific">Capnocytophaga bilenii</name>
    <dbReference type="NCBI Taxonomy" id="2819369"/>
    <lineage>
        <taxon>Bacteria</taxon>
        <taxon>Pseudomonadati</taxon>
        <taxon>Bacteroidota</taxon>
        <taxon>Flavobacteriia</taxon>
        <taxon>Flavobacteriales</taxon>
        <taxon>Flavobacteriaceae</taxon>
        <taxon>Capnocytophaga</taxon>
    </lineage>
</organism>
<dbReference type="Proteomes" id="UP000681610">
    <property type="component" value="Unassembled WGS sequence"/>
</dbReference>
<comment type="caution">
    <text evidence="1">The sequence shown here is derived from an EMBL/GenBank/DDBJ whole genome shotgun (WGS) entry which is preliminary data.</text>
</comment>
<sequence length="187" mass="20099">MAESKNNIVTAGLSGQVAKLLVFRQVNGRTIVAKYPNRKSGFTEKQKSHHDKFAKGALYAKTAMENSSLKKFYTEEAAKRTGVSARNMALADFLGVPVIDSIDTSAYKGAGSDEKIVVMVHDFMKVVSVKVKITGSNDALIEEGAATQKEGQWVYTTSSANSTLSGSKIMVTATDRPGNVSTKEVTL</sequence>
<gene>
    <name evidence="1" type="ORF">J4N46_04495</name>
</gene>
<reference evidence="1 2" key="1">
    <citation type="submission" date="2021-03" db="EMBL/GenBank/DDBJ databases">
        <title>Isolation and description of Capnocytophaga bilenii sp. nov., a novel Capnocytophaga species, isolated from a gingivitis subject.</title>
        <authorList>
            <person name="Antezack A."/>
            <person name="Monnet-Corti V."/>
            <person name="La Scola B."/>
        </authorList>
    </citation>
    <scope>NUCLEOTIDE SEQUENCE [LARGE SCALE GENOMIC DNA]</scope>
    <source>
        <strain evidence="1 2">Marseille-Q4570</strain>
    </source>
</reference>
<evidence type="ECO:0000313" key="2">
    <source>
        <dbReference type="Proteomes" id="UP000681610"/>
    </source>
</evidence>
<dbReference type="EMBL" id="JAGDYP010000003">
    <property type="protein sequence ID" value="MBO1883697.1"/>
    <property type="molecule type" value="Genomic_DNA"/>
</dbReference>
<name>A0ABS3PX12_9FLAO</name>
<evidence type="ECO:0000313" key="1">
    <source>
        <dbReference type="EMBL" id="MBO1883697.1"/>
    </source>
</evidence>